<keyword evidence="11 14" id="KW-0472">Membrane</keyword>
<evidence type="ECO:0000256" key="5">
    <source>
        <dbReference type="ARBA" id="ARBA00022676"/>
    </source>
</evidence>
<dbReference type="GO" id="GO:0006487">
    <property type="term" value="P:protein N-linked glycosylation"/>
    <property type="evidence" value="ECO:0007669"/>
    <property type="project" value="TreeGrafter"/>
</dbReference>
<evidence type="ECO:0000256" key="3">
    <source>
        <dbReference type="ARBA" id="ARBA00006739"/>
    </source>
</evidence>
<comment type="similarity">
    <text evidence="3">Belongs to the glycosyltransferase 2 family.</text>
</comment>
<evidence type="ECO:0000313" key="16">
    <source>
        <dbReference type="EMBL" id="KAK3782733.1"/>
    </source>
</evidence>
<dbReference type="Proteomes" id="UP001283361">
    <property type="component" value="Unassembled WGS sequence"/>
</dbReference>
<reference evidence="16" key="1">
    <citation type="journal article" date="2023" name="G3 (Bethesda)">
        <title>A reference genome for the long-term kleptoplast-retaining sea slug Elysia crispata morphotype clarki.</title>
        <authorList>
            <person name="Eastman K.E."/>
            <person name="Pendleton A.L."/>
            <person name="Shaikh M.A."/>
            <person name="Suttiyut T."/>
            <person name="Ogas R."/>
            <person name="Tomko P."/>
            <person name="Gavelis G."/>
            <person name="Widhalm J.R."/>
            <person name="Wisecaver J.H."/>
        </authorList>
    </citation>
    <scope>NUCLEOTIDE SEQUENCE</scope>
    <source>
        <strain evidence="16">ECLA1</strain>
    </source>
</reference>
<keyword evidence="8" id="KW-0256">Endoplasmic reticulum</keyword>
<protein>
    <recommendedName>
        <fullName evidence="13">Dolichyl-phosphate beta-glucosyltransferase</fullName>
        <ecNumber evidence="4">2.4.1.117</ecNumber>
    </recommendedName>
</protein>
<name>A0AAE1A835_9GAST</name>
<keyword evidence="17" id="KW-1185">Reference proteome</keyword>
<feature type="transmembrane region" description="Helical" evidence="14">
    <location>
        <begin position="6"/>
        <end position="28"/>
    </location>
</feature>
<dbReference type="FunFam" id="3.90.550.10:FF:000068">
    <property type="entry name" value="ALG5, dolichyl-phosphate beta-glucosyltransferase"/>
    <property type="match status" value="1"/>
</dbReference>
<sequence>MIPLLFEVLTFIVSFAVVCLTLFLFYAYKSTSTYPDLKRHDSEKFYFDTGTKTKRRFPDYMDKPTLDLSVIVPAYNEETRLPIMMAETMEYLEERQTSDPSFTYEVLIVDDGSKDITTEIGLRQSEKYGSDKVRVLTLHKNKGKGGAVRMGILSSRGKNILFVDADGASKFSDLDKLEASMTALLSVDRSDEKKYKKLSKHHGPVAIVCGSRAHLEKDSIAERSFFRTVLMIGFHFVVWFFCVRGIRDTQCGFKLLTRGAALLLFRNLHVERWAFDVDLLFLAQTFGVPVAEVAIQWQEIEGTKMVPVWSWLQMGRDILLIRLRYSLGIWKFNEDVQMQEFDTIIEHCANKKKKNSEIITPSTGYVKIFHQSSM</sequence>
<evidence type="ECO:0000256" key="11">
    <source>
        <dbReference type="ARBA" id="ARBA00023136"/>
    </source>
</evidence>
<gene>
    <name evidence="16" type="ORF">RRG08_037732</name>
</gene>
<evidence type="ECO:0000256" key="4">
    <source>
        <dbReference type="ARBA" id="ARBA00012583"/>
    </source>
</evidence>
<proteinExistence type="inferred from homology"/>
<comment type="subcellular location">
    <subcellularLocation>
        <location evidence="1">Endoplasmic reticulum membrane</location>
        <topology evidence="1">Single-pass membrane protein</topology>
    </subcellularLocation>
</comment>
<organism evidence="16 17">
    <name type="scientific">Elysia crispata</name>
    <name type="common">lettuce slug</name>
    <dbReference type="NCBI Taxonomy" id="231223"/>
    <lineage>
        <taxon>Eukaryota</taxon>
        <taxon>Metazoa</taxon>
        <taxon>Spiralia</taxon>
        <taxon>Lophotrochozoa</taxon>
        <taxon>Mollusca</taxon>
        <taxon>Gastropoda</taxon>
        <taxon>Heterobranchia</taxon>
        <taxon>Euthyneura</taxon>
        <taxon>Panpulmonata</taxon>
        <taxon>Sacoglossa</taxon>
        <taxon>Placobranchoidea</taxon>
        <taxon>Plakobranchidae</taxon>
        <taxon>Elysia</taxon>
    </lineage>
</organism>
<evidence type="ECO:0000313" key="17">
    <source>
        <dbReference type="Proteomes" id="UP001283361"/>
    </source>
</evidence>
<keyword evidence="10 14" id="KW-1133">Transmembrane helix</keyword>
<evidence type="ECO:0000256" key="14">
    <source>
        <dbReference type="SAM" id="Phobius"/>
    </source>
</evidence>
<dbReference type="InterPro" id="IPR029044">
    <property type="entry name" value="Nucleotide-diphossugar_trans"/>
</dbReference>
<dbReference type="InterPro" id="IPR001173">
    <property type="entry name" value="Glyco_trans_2-like"/>
</dbReference>
<keyword evidence="5" id="KW-0328">Glycosyltransferase</keyword>
<dbReference type="EMBL" id="JAWDGP010002489">
    <property type="protein sequence ID" value="KAK3782733.1"/>
    <property type="molecule type" value="Genomic_DNA"/>
</dbReference>
<keyword evidence="9" id="KW-0735">Signal-anchor</keyword>
<dbReference type="EC" id="2.4.1.117" evidence="4"/>
<evidence type="ECO:0000256" key="6">
    <source>
        <dbReference type="ARBA" id="ARBA00022679"/>
    </source>
</evidence>
<evidence type="ECO:0000256" key="8">
    <source>
        <dbReference type="ARBA" id="ARBA00022824"/>
    </source>
</evidence>
<dbReference type="Gene3D" id="3.90.550.10">
    <property type="entry name" value="Spore Coat Polysaccharide Biosynthesis Protein SpsA, Chain A"/>
    <property type="match status" value="1"/>
</dbReference>
<feature type="domain" description="Glycosyltransferase 2-like" evidence="15">
    <location>
        <begin position="69"/>
        <end position="182"/>
    </location>
</feature>
<comment type="caution">
    <text evidence="16">The sequence shown here is derived from an EMBL/GenBank/DDBJ whole genome shotgun (WGS) entry which is preliminary data.</text>
</comment>
<keyword evidence="6" id="KW-0808">Transferase</keyword>
<evidence type="ECO:0000256" key="1">
    <source>
        <dbReference type="ARBA" id="ARBA00004389"/>
    </source>
</evidence>
<dbReference type="SUPFAM" id="SSF53448">
    <property type="entry name" value="Nucleotide-diphospho-sugar transferases"/>
    <property type="match status" value="1"/>
</dbReference>
<evidence type="ECO:0000259" key="15">
    <source>
        <dbReference type="Pfam" id="PF00535"/>
    </source>
</evidence>
<dbReference type="GO" id="GO:0005789">
    <property type="term" value="C:endoplasmic reticulum membrane"/>
    <property type="evidence" value="ECO:0007669"/>
    <property type="project" value="UniProtKB-SubCell"/>
</dbReference>
<comment type="catalytic activity">
    <reaction evidence="12">
        <text>a di-trans,poly-cis-dolichyl phosphate + UDP-alpha-D-glucose = a di-trans,poly-cis-dolichyl beta-D-glucosyl phosphate + UDP</text>
        <dbReference type="Rhea" id="RHEA:15401"/>
        <dbReference type="Rhea" id="RHEA-COMP:19498"/>
        <dbReference type="Rhea" id="RHEA-COMP:19502"/>
        <dbReference type="ChEBI" id="CHEBI:57525"/>
        <dbReference type="ChEBI" id="CHEBI:57683"/>
        <dbReference type="ChEBI" id="CHEBI:58223"/>
        <dbReference type="ChEBI" id="CHEBI:58885"/>
        <dbReference type="EC" id="2.4.1.117"/>
    </reaction>
    <physiologicalReaction direction="left-to-right" evidence="12">
        <dbReference type="Rhea" id="RHEA:15402"/>
    </physiologicalReaction>
</comment>
<dbReference type="CDD" id="cd04188">
    <property type="entry name" value="DPG_synthase"/>
    <property type="match status" value="1"/>
</dbReference>
<evidence type="ECO:0000256" key="9">
    <source>
        <dbReference type="ARBA" id="ARBA00022968"/>
    </source>
</evidence>
<dbReference type="PANTHER" id="PTHR10859">
    <property type="entry name" value="GLYCOSYL TRANSFERASE"/>
    <property type="match status" value="1"/>
</dbReference>
<dbReference type="AlphaFoldDB" id="A0AAE1A835"/>
<dbReference type="Pfam" id="PF00535">
    <property type="entry name" value="Glycos_transf_2"/>
    <property type="match status" value="1"/>
</dbReference>
<comment type="pathway">
    <text evidence="2">Protein modification; protein glycosylation.</text>
</comment>
<feature type="transmembrane region" description="Helical" evidence="14">
    <location>
        <begin position="224"/>
        <end position="241"/>
    </location>
</feature>
<dbReference type="InterPro" id="IPR035518">
    <property type="entry name" value="DPG_synthase"/>
</dbReference>
<evidence type="ECO:0000256" key="13">
    <source>
        <dbReference type="ARBA" id="ARBA00070518"/>
    </source>
</evidence>
<evidence type="ECO:0000256" key="7">
    <source>
        <dbReference type="ARBA" id="ARBA00022692"/>
    </source>
</evidence>
<dbReference type="GO" id="GO:0004581">
    <property type="term" value="F:dolichyl-phosphate beta-glucosyltransferase activity"/>
    <property type="evidence" value="ECO:0007669"/>
    <property type="project" value="UniProtKB-EC"/>
</dbReference>
<keyword evidence="7 14" id="KW-0812">Transmembrane</keyword>
<evidence type="ECO:0000256" key="10">
    <source>
        <dbReference type="ARBA" id="ARBA00022989"/>
    </source>
</evidence>
<evidence type="ECO:0000256" key="12">
    <source>
        <dbReference type="ARBA" id="ARBA00045097"/>
    </source>
</evidence>
<accession>A0AAE1A835</accession>
<dbReference type="PANTHER" id="PTHR10859:SF91">
    <property type="entry name" value="DOLICHYL-PHOSPHATE BETA-GLUCOSYLTRANSFERASE"/>
    <property type="match status" value="1"/>
</dbReference>
<evidence type="ECO:0000256" key="2">
    <source>
        <dbReference type="ARBA" id="ARBA00004922"/>
    </source>
</evidence>